<evidence type="ECO:0000313" key="1">
    <source>
        <dbReference type="EMBL" id="DAD95637.1"/>
    </source>
</evidence>
<accession>A0A8S5NLF5</accession>
<sequence length="35" mass="4016">MLTILTKWIRWNGIWYILPVRDSGRGCSNPVQIGA</sequence>
<reference evidence="1" key="1">
    <citation type="journal article" date="2021" name="Proc. Natl. Acad. Sci. U.S.A.">
        <title>A Catalog of Tens of Thousands of Viruses from Human Metagenomes Reveals Hidden Associations with Chronic Diseases.</title>
        <authorList>
            <person name="Tisza M.J."/>
            <person name="Buck C.B."/>
        </authorList>
    </citation>
    <scope>NUCLEOTIDE SEQUENCE</scope>
    <source>
        <strain evidence="1">CtQU013</strain>
    </source>
</reference>
<protein>
    <submittedName>
        <fullName evidence="1">Uncharacterized protein</fullName>
    </submittedName>
</protein>
<name>A0A8S5NLF5_9CAUD</name>
<proteinExistence type="predicted"/>
<dbReference type="EMBL" id="BK015198">
    <property type="protein sequence ID" value="DAD95637.1"/>
    <property type="molecule type" value="Genomic_DNA"/>
</dbReference>
<organism evidence="1">
    <name type="scientific">Siphoviridae sp. ctQU013</name>
    <dbReference type="NCBI Taxonomy" id="2826329"/>
    <lineage>
        <taxon>Viruses</taxon>
        <taxon>Duplodnaviria</taxon>
        <taxon>Heunggongvirae</taxon>
        <taxon>Uroviricota</taxon>
        <taxon>Caudoviricetes</taxon>
    </lineage>
</organism>